<dbReference type="SUPFAM" id="SSF110849">
    <property type="entry name" value="ParB/Sulfiredoxin"/>
    <property type="match status" value="1"/>
</dbReference>
<dbReference type="InterPro" id="IPR036086">
    <property type="entry name" value="ParB/Sulfiredoxin_sf"/>
</dbReference>
<comment type="similarity">
    <text evidence="1">Belongs to the ParB family.</text>
</comment>
<dbReference type="SUPFAM" id="SSF109709">
    <property type="entry name" value="KorB DNA-binding domain-like"/>
    <property type="match status" value="1"/>
</dbReference>
<dbReference type="InterPro" id="IPR004437">
    <property type="entry name" value="ParB/RepB/Spo0J"/>
</dbReference>
<feature type="region of interest" description="Disordered" evidence="2">
    <location>
        <begin position="1"/>
        <end position="22"/>
    </location>
</feature>
<dbReference type="PANTHER" id="PTHR33375">
    <property type="entry name" value="CHROMOSOME-PARTITIONING PROTEIN PARB-RELATED"/>
    <property type="match status" value="1"/>
</dbReference>
<dbReference type="InterPro" id="IPR037972">
    <property type="entry name" value="RepB_N"/>
</dbReference>
<dbReference type="EMBL" id="FNVD01000019">
    <property type="protein sequence ID" value="SEG23928.1"/>
    <property type="molecule type" value="Genomic_DNA"/>
</dbReference>
<evidence type="ECO:0000256" key="2">
    <source>
        <dbReference type="SAM" id="MobiDB-lite"/>
    </source>
</evidence>
<dbReference type="InterPro" id="IPR017819">
    <property type="entry name" value="Plasmid_partition_RepB"/>
</dbReference>
<dbReference type="GO" id="GO:0003677">
    <property type="term" value="F:DNA binding"/>
    <property type="evidence" value="ECO:0007669"/>
    <property type="project" value="InterPro"/>
</dbReference>
<dbReference type="InterPro" id="IPR003115">
    <property type="entry name" value="ParB_N"/>
</dbReference>
<organism evidence="4 5">
    <name type="scientific">Jhaorihella thermophila</name>
    <dbReference type="NCBI Taxonomy" id="488547"/>
    <lineage>
        <taxon>Bacteria</taxon>
        <taxon>Pseudomonadati</taxon>
        <taxon>Pseudomonadota</taxon>
        <taxon>Alphaproteobacteria</taxon>
        <taxon>Rhodobacterales</taxon>
        <taxon>Paracoccaceae</taxon>
        <taxon>Jhaorihella</taxon>
    </lineage>
</organism>
<keyword evidence="5" id="KW-1185">Reference proteome</keyword>
<feature type="domain" description="ParB-like N-terminal" evidence="3">
    <location>
        <begin position="52"/>
        <end position="142"/>
    </location>
</feature>
<dbReference type="OrthoDB" id="7908920at2"/>
<evidence type="ECO:0000313" key="5">
    <source>
        <dbReference type="Proteomes" id="UP000236742"/>
    </source>
</evidence>
<reference evidence="4 5" key="1">
    <citation type="submission" date="2016-10" db="EMBL/GenBank/DDBJ databases">
        <authorList>
            <person name="de Groot N.N."/>
        </authorList>
    </citation>
    <scope>NUCLEOTIDE SEQUENCE [LARGE SCALE GENOMIC DNA]</scope>
    <source>
        <strain evidence="4 5">DSM 23413</strain>
    </source>
</reference>
<sequence>MARKNLLQGLMDSPPAPQSDAARVDVAKPRYGSGAIGAVSQSISDLKSRAVQEIDPRMIDAGGLRDRLEENAGLDELIESIREYGQQVPVLLRPNPNDAERFQVVYGRRRVAALRQLGQPVKALIRVLDDRAVVLAQGQENTARRDLSFIEKVNFARQMQEMGYDRKVICDALHVDKTLISRMLSVADRIPAALIQAIGAAPSVGRDRWLKLADLLTAGQEQAAIAAAQGDTSDDRFEAVLVALTPRKPPAPRQDQPLLGADGRALGQVRRSGSKAVLTLDAKTAQGFDQWLIENMSELHHRWTTERDE</sequence>
<gene>
    <name evidence="4" type="ORF">SAMN05421751_11917</name>
</gene>
<dbReference type="Pfam" id="PF02195">
    <property type="entry name" value="ParB_N"/>
    <property type="match status" value="1"/>
</dbReference>
<dbReference type="AlphaFoldDB" id="A0A1H5YIN8"/>
<dbReference type="InterPro" id="IPR011111">
    <property type="entry name" value="Plasmid_RepB"/>
</dbReference>
<evidence type="ECO:0000259" key="3">
    <source>
        <dbReference type="SMART" id="SM00470"/>
    </source>
</evidence>
<dbReference type="NCBIfam" id="TIGR03454">
    <property type="entry name" value="partition_RepB"/>
    <property type="match status" value="1"/>
</dbReference>
<dbReference type="Proteomes" id="UP000236742">
    <property type="component" value="Unassembled WGS sequence"/>
</dbReference>
<proteinExistence type="inferred from homology"/>
<dbReference type="SMART" id="SM00470">
    <property type="entry name" value="ParB"/>
    <property type="match status" value="1"/>
</dbReference>
<dbReference type="CDD" id="cd16405">
    <property type="entry name" value="RepB_like_N"/>
    <property type="match status" value="1"/>
</dbReference>
<dbReference type="RefSeq" id="WP_104009052.1">
    <property type="nucleotide sequence ID" value="NZ_FNVD01000019.1"/>
</dbReference>
<dbReference type="GO" id="GO:0005694">
    <property type="term" value="C:chromosome"/>
    <property type="evidence" value="ECO:0007669"/>
    <property type="project" value="TreeGrafter"/>
</dbReference>
<dbReference type="NCBIfam" id="TIGR00180">
    <property type="entry name" value="parB_part"/>
    <property type="match status" value="1"/>
</dbReference>
<dbReference type="GO" id="GO:0007059">
    <property type="term" value="P:chromosome segregation"/>
    <property type="evidence" value="ECO:0007669"/>
    <property type="project" value="TreeGrafter"/>
</dbReference>
<accession>A0A1H5YIN8</accession>
<protein>
    <submittedName>
        <fullName evidence="4">Chromosome partitioning protein, ParB family</fullName>
    </submittedName>
</protein>
<dbReference type="Gene3D" id="3.90.1530.30">
    <property type="match status" value="1"/>
</dbReference>
<evidence type="ECO:0000313" key="4">
    <source>
        <dbReference type="EMBL" id="SEG23928.1"/>
    </source>
</evidence>
<dbReference type="InterPro" id="IPR050336">
    <property type="entry name" value="Chromosome_partition/occlusion"/>
</dbReference>
<dbReference type="Gene3D" id="1.10.10.2830">
    <property type="match status" value="1"/>
</dbReference>
<name>A0A1H5YIN8_9RHOB</name>
<dbReference type="Pfam" id="PF07506">
    <property type="entry name" value="RepB"/>
    <property type="match status" value="1"/>
</dbReference>
<dbReference type="PANTHER" id="PTHR33375:SF1">
    <property type="entry name" value="CHROMOSOME-PARTITIONING PROTEIN PARB-RELATED"/>
    <property type="match status" value="1"/>
</dbReference>
<evidence type="ECO:0000256" key="1">
    <source>
        <dbReference type="ARBA" id="ARBA00006295"/>
    </source>
</evidence>